<evidence type="ECO:0000313" key="4">
    <source>
        <dbReference type="Proteomes" id="UP001175228"/>
    </source>
</evidence>
<dbReference type="AlphaFoldDB" id="A0AA39PWV5"/>
<evidence type="ECO:0000313" key="3">
    <source>
        <dbReference type="EMBL" id="KAK0492040.1"/>
    </source>
</evidence>
<feature type="region of interest" description="Disordered" evidence="1">
    <location>
        <begin position="1"/>
        <end position="28"/>
    </location>
</feature>
<evidence type="ECO:0000256" key="2">
    <source>
        <dbReference type="SAM" id="Phobius"/>
    </source>
</evidence>
<comment type="caution">
    <text evidence="3">The sequence shown here is derived from an EMBL/GenBank/DDBJ whole genome shotgun (WGS) entry which is preliminary data.</text>
</comment>
<reference evidence="3" key="1">
    <citation type="submission" date="2023-06" db="EMBL/GenBank/DDBJ databases">
        <authorList>
            <consortium name="Lawrence Berkeley National Laboratory"/>
            <person name="Ahrendt S."/>
            <person name="Sahu N."/>
            <person name="Indic B."/>
            <person name="Wong-Bajracharya J."/>
            <person name="Merenyi Z."/>
            <person name="Ke H.-M."/>
            <person name="Monk M."/>
            <person name="Kocsube S."/>
            <person name="Drula E."/>
            <person name="Lipzen A."/>
            <person name="Balint B."/>
            <person name="Henrissat B."/>
            <person name="Andreopoulos B."/>
            <person name="Martin F.M."/>
            <person name="Harder C.B."/>
            <person name="Rigling D."/>
            <person name="Ford K.L."/>
            <person name="Foster G.D."/>
            <person name="Pangilinan J."/>
            <person name="Papanicolaou A."/>
            <person name="Barry K."/>
            <person name="LaButti K."/>
            <person name="Viragh M."/>
            <person name="Koriabine M."/>
            <person name="Yan M."/>
            <person name="Riley R."/>
            <person name="Champramary S."/>
            <person name="Plett K.L."/>
            <person name="Tsai I.J."/>
            <person name="Slot J."/>
            <person name="Sipos G."/>
            <person name="Plett J."/>
            <person name="Nagy L.G."/>
            <person name="Grigoriev I.V."/>
        </authorList>
    </citation>
    <scope>NUCLEOTIDE SEQUENCE</scope>
    <source>
        <strain evidence="3">HWK02</strain>
    </source>
</reference>
<protein>
    <submittedName>
        <fullName evidence="3">Uncharacterized protein</fullName>
    </submittedName>
</protein>
<organism evidence="3 4">
    <name type="scientific">Armillaria luteobubalina</name>
    <dbReference type="NCBI Taxonomy" id="153913"/>
    <lineage>
        <taxon>Eukaryota</taxon>
        <taxon>Fungi</taxon>
        <taxon>Dikarya</taxon>
        <taxon>Basidiomycota</taxon>
        <taxon>Agaricomycotina</taxon>
        <taxon>Agaricomycetes</taxon>
        <taxon>Agaricomycetidae</taxon>
        <taxon>Agaricales</taxon>
        <taxon>Marasmiineae</taxon>
        <taxon>Physalacriaceae</taxon>
        <taxon>Armillaria</taxon>
    </lineage>
</organism>
<sequence length="152" mass="15857">MAAHSVTNALPPPGGGTNTVGSSRTREEEQVWQYGNTMPHSAVGGVGFRAGAAIGGAASISAFKIITAWYVSLLRMDANLGEDRSTCTIGSMCTSGRTDEIAVARGNIGDARLYCPSYTKYGSISGERQGPEIYVSYLIILAGLIPALPLTV</sequence>
<keyword evidence="2" id="KW-0472">Membrane</keyword>
<accession>A0AA39PWV5</accession>
<evidence type="ECO:0000256" key="1">
    <source>
        <dbReference type="SAM" id="MobiDB-lite"/>
    </source>
</evidence>
<proteinExistence type="predicted"/>
<keyword evidence="2" id="KW-1133">Transmembrane helix</keyword>
<keyword evidence="2" id="KW-0812">Transmembrane</keyword>
<feature type="transmembrane region" description="Helical" evidence="2">
    <location>
        <begin position="133"/>
        <end position="151"/>
    </location>
</feature>
<dbReference type="Proteomes" id="UP001175228">
    <property type="component" value="Unassembled WGS sequence"/>
</dbReference>
<keyword evidence="4" id="KW-1185">Reference proteome</keyword>
<gene>
    <name evidence="3" type="ORF">EDD18DRAFT_1415605</name>
</gene>
<name>A0AA39PWV5_9AGAR</name>
<dbReference type="EMBL" id="JAUEPU010000032">
    <property type="protein sequence ID" value="KAK0492040.1"/>
    <property type="molecule type" value="Genomic_DNA"/>
</dbReference>